<evidence type="ECO:0000313" key="1">
    <source>
        <dbReference type="EMBL" id="KAK7260487.1"/>
    </source>
</evidence>
<dbReference type="Proteomes" id="UP001372338">
    <property type="component" value="Unassembled WGS sequence"/>
</dbReference>
<sequence length="195" mass="21477">MSIMGKLVQASIVVQPLPNGTFLEDQDNFHRLQCQYPFNGANHDPHFVIGGTSTAKNLFSVIPTPSSGDLYVNRLSGNPAKSYNFGEFDSKNNKMEAIKGNHNFTKDDLGFSKEIHHLNVANSQPIVGSSLVPPLINPYVSMTPFLLDELSCITGVENSDLEVDDKVAIVGKNEKRKHVQGKRIQIVQSNEIKGQ</sequence>
<protein>
    <submittedName>
        <fullName evidence="1">Uncharacterized protein</fullName>
    </submittedName>
</protein>
<reference evidence="1 2" key="1">
    <citation type="submission" date="2024-01" db="EMBL/GenBank/DDBJ databases">
        <title>The genomes of 5 underutilized Papilionoideae crops provide insights into root nodulation and disease resistanc.</title>
        <authorList>
            <person name="Yuan L."/>
        </authorList>
    </citation>
    <scope>NUCLEOTIDE SEQUENCE [LARGE SCALE GENOMIC DNA]</scope>
    <source>
        <strain evidence="1">ZHUSHIDOU_FW_LH</strain>
        <tissue evidence="1">Leaf</tissue>
    </source>
</reference>
<gene>
    <name evidence="1" type="ORF">RIF29_26576</name>
</gene>
<proteinExistence type="predicted"/>
<evidence type="ECO:0000313" key="2">
    <source>
        <dbReference type="Proteomes" id="UP001372338"/>
    </source>
</evidence>
<dbReference type="AlphaFoldDB" id="A0AAN9ENG9"/>
<dbReference type="EMBL" id="JAYWIO010000005">
    <property type="protein sequence ID" value="KAK7260487.1"/>
    <property type="molecule type" value="Genomic_DNA"/>
</dbReference>
<comment type="caution">
    <text evidence="1">The sequence shown here is derived from an EMBL/GenBank/DDBJ whole genome shotgun (WGS) entry which is preliminary data.</text>
</comment>
<accession>A0AAN9ENG9</accession>
<name>A0AAN9ENG9_CROPI</name>
<organism evidence="1 2">
    <name type="scientific">Crotalaria pallida</name>
    <name type="common">Smooth rattlebox</name>
    <name type="synonym">Crotalaria striata</name>
    <dbReference type="NCBI Taxonomy" id="3830"/>
    <lineage>
        <taxon>Eukaryota</taxon>
        <taxon>Viridiplantae</taxon>
        <taxon>Streptophyta</taxon>
        <taxon>Embryophyta</taxon>
        <taxon>Tracheophyta</taxon>
        <taxon>Spermatophyta</taxon>
        <taxon>Magnoliopsida</taxon>
        <taxon>eudicotyledons</taxon>
        <taxon>Gunneridae</taxon>
        <taxon>Pentapetalae</taxon>
        <taxon>rosids</taxon>
        <taxon>fabids</taxon>
        <taxon>Fabales</taxon>
        <taxon>Fabaceae</taxon>
        <taxon>Papilionoideae</taxon>
        <taxon>50 kb inversion clade</taxon>
        <taxon>genistoids sensu lato</taxon>
        <taxon>core genistoids</taxon>
        <taxon>Crotalarieae</taxon>
        <taxon>Crotalaria</taxon>
    </lineage>
</organism>
<keyword evidence="2" id="KW-1185">Reference proteome</keyword>